<comment type="caution">
    <text evidence="2">The sequence shown here is derived from an EMBL/GenBank/DDBJ whole genome shotgun (WGS) entry which is preliminary data.</text>
</comment>
<evidence type="ECO:0000256" key="1">
    <source>
        <dbReference type="SAM" id="Phobius"/>
    </source>
</evidence>
<evidence type="ECO:0000313" key="2">
    <source>
        <dbReference type="EMBL" id="MEA3570895.1"/>
    </source>
</evidence>
<reference evidence="2 3" key="1">
    <citation type="submission" date="2023-12" db="EMBL/GenBank/DDBJ databases">
        <title>Whole genome sequencing of Paenibacillus phoenicis isolated from the Phoenix Mars Lander spacecraft assembly facility.</title>
        <authorList>
            <person name="Garcia A."/>
            <person name="Venkateswaran K."/>
        </authorList>
    </citation>
    <scope>NUCLEOTIDE SEQUENCE [LARGE SCALE GENOMIC DNA]</scope>
    <source>
        <strain evidence="2 3">3PO2SA</strain>
    </source>
</reference>
<accession>A0ABU5PLX7</accession>
<feature type="transmembrane region" description="Helical" evidence="1">
    <location>
        <begin position="168"/>
        <end position="192"/>
    </location>
</feature>
<evidence type="ECO:0000313" key="3">
    <source>
        <dbReference type="Proteomes" id="UP001292216"/>
    </source>
</evidence>
<feature type="transmembrane region" description="Helical" evidence="1">
    <location>
        <begin position="83"/>
        <end position="101"/>
    </location>
</feature>
<feature type="transmembrane region" description="Helical" evidence="1">
    <location>
        <begin position="15"/>
        <end position="31"/>
    </location>
</feature>
<feature type="transmembrane region" description="Helical" evidence="1">
    <location>
        <begin position="204"/>
        <end position="227"/>
    </location>
</feature>
<dbReference type="Proteomes" id="UP001292216">
    <property type="component" value="Unassembled WGS sequence"/>
</dbReference>
<keyword evidence="1" id="KW-0812">Transmembrane</keyword>
<name>A0ABU5PLX7_9BACL</name>
<feature type="transmembrane region" description="Helical" evidence="1">
    <location>
        <begin position="136"/>
        <end position="156"/>
    </location>
</feature>
<dbReference type="RefSeq" id="WP_323077586.1">
    <property type="nucleotide sequence ID" value="NZ_JAYERP010000001.1"/>
</dbReference>
<keyword evidence="3" id="KW-1185">Reference proteome</keyword>
<sequence length="306" mass="36120">MWLSQLNQVFSNRELAIGFWILIFILYALSLHNVRAQIPGMLKIMFSRKLVYWYITMCIYYLLMIYILIKIGFWEYRQLKDTLVWFFVTGVISASSAIGKAKDISYFYNMIKENVKIVAIVEFITNLYSFRVIWEIVIVFLIIVSSIFVGFIEHSADYQNRNAIIKNFFNAILFIIGFIVIIHSIRSIILGLDQINVSELIKDFLLPLLLSLMFVIYIYFFVLYAAYEILFIRLSFKKTIDDNLRGKLKLRILFFCNINIKKVSNFVQNSQVLTSYVTRKSDIKKLFDNYRRNTSREISREGSNIS</sequence>
<feature type="transmembrane region" description="Helical" evidence="1">
    <location>
        <begin position="51"/>
        <end position="71"/>
    </location>
</feature>
<gene>
    <name evidence="2" type="ORF">U9M73_12960</name>
</gene>
<proteinExistence type="predicted"/>
<keyword evidence="1" id="KW-0472">Membrane</keyword>
<protein>
    <submittedName>
        <fullName evidence="2">Uncharacterized protein</fullName>
    </submittedName>
</protein>
<dbReference type="EMBL" id="JAYERP010000001">
    <property type="protein sequence ID" value="MEA3570895.1"/>
    <property type="molecule type" value="Genomic_DNA"/>
</dbReference>
<keyword evidence="1" id="KW-1133">Transmembrane helix</keyword>
<organism evidence="2 3">
    <name type="scientific">Paenibacillus phoenicis</name>
    <dbReference type="NCBI Taxonomy" id="554117"/>
    <lineage>
        <taxon>Bacteria</taxon>
        <taxon>Bacillati</taxon>
        <taxon>Bacillota</taxon>
        <taxon>Bacilli</taxon>
        <taxon>Bacillales</taxon>
        <taxon>Paenibacillaceae</taxon>
        <taxon>Paenibacillus</taxon>
    </lineage>
</organism>